<reference evidence="1" key="1">
    <citation type="submission" date="2019-12" db="EMBL/GenBank/DDBJ databases">
        <title>An insight into the sialome of adult female Ixodes ricinus ticks feeding for 6 days.</title>
        <authorList>
            <person name="Perner J."/>
            <person name="Ribeiro J.M.C."/>
        </authorList>
    </citation>
    <scope>NUCLEOTIDE SEQUENCE</scope>
    <source>
        <strain evidence="1">Semi-engorged</strain>
        <tissue evidence="1">Salivary glands</tissue>
    </source>
</reference>
<name>A0A6B0UZ15_IXORI</name>
<proteinExistence type="predicted"/>
<organism evidence="1">
    <name type="scientific">Ixodes ricinus</name>
    <name type="common">Common tick</name>
    <name type="synonym">Acarus ricinus</name>
    <dbReference type="NCBI Taxonomy" id="34613"/>
    <lineage>
        <taxon>Eukaryota</taxon>
        <taxon>Metazoa</taxon>
        <taxon>Ecdysozoa</taxon>
        <taxon>Arthropoda</taxon>
        <taxon>Chelicerata</taxon>
        <taxon>Arachnida</taxon>
        <taxon>Acari</taxon>
        <taxon>Parasitiformes</taxon>
        <taxon>Ixodida</taxon>
        <taxon>Ixodoidea</taxon>
        <taxon>Ixodidae</taxon>
        <taxon>Ixodinae</taxon>
        <taxon>Ixodes</taxon>
    </lineage>
</organism>
<accession>A0A6B0UZ15</accession>
<sequence length="179" mass="20575">MVCLFLIQVLFTFFKLFLCTLNYARLLRTWKRATRGAFATRHPSQEGKLSYRERRKTLAVPSDRCRRRRRRNERAFVLIVKTQRSTVLTRPNLKKRGERINIYSFGQACIPPTRAARSPLCLTAASSAASIFGRSTRSTRAKRCSRTPAGACGATRESTLENLTRYRQESSDNYTSKEN</sequence>
<dbReference type="EMBL" id="GIFC01013074">
    <property type="protein sequence ID" value="MXU95157.1"/>
    <property type="molecule type" value="Transcribed_RNA"/>
</dbReference>
<evidence type="ECO:0000313" key="1">
    <source>
        <dbReference type="EMBL" id="MXU95157.1"/>
    </source>
</evidence>
<dbReference type="AlphaFoldDB" id="A0A6B0UZ15"/>
<protein>
    <submittedName>
        <fullName evidence="1">Uncharacterized protein</fullName>
    </submittedName>
</protein>